<dbReference type="AlphaFoldDB" id="A0A7C4ZID8"/>
<accession>A0A7C4ZID8</accession>
<feature type="region of interest" description="Disordered" evidence="5">
    <location>
        <begin position="304"/>
        <end position="328"/>
    </location>
</feature>
<dbReference type="Proteomes" id="UP000885759">
    <property type="component" value="Unassembled WGS sequence"/>
</dbReference>
<keyword evidence="6" id="KW-1133">Transmembrane helix</keyword>
<evidence type="ECO:0000256" key="5">
    <source>
        <dbReference type="SAM" id="MobiDB-lite"/>
    </source>
</evidence>
<dbReference type="GO" id="GO:0009279">
    <property type="term" value="C:cell outer membrane"/>
    <property type="evidence" value="ECO:0007669"/>
    <property type="project" value="UniProtKB-SubCell"/>
</dbReference>
<dbReference type="InterPro" id="IPR012902">
    <property type="entry name" value="N_methyl_site"/>
</dbReference>
<reference evidence="7" key="1">
    <citation type="journal article" date="2020" name="mSystems">
        <title>Genome- and Community-Level Interaction Insights into Carbon Utilization and Element Cycling Functions of Hydrothermarchaeota in Hydrothermal Sediment.</title>
        <authorList>
            <person name="Zhou Z."/>
            <person name="Liu Y."/>
            <person name="Xu W."/>
            <person name="Pan J."/>
            <person name="Luo Z.H."/>
            <person name="Li M."/>
        </authorList>
    </citation>
    <scope>NUCLEOTIDE SEQUENCE [LARGE SCALE GENOMIC DNA]</scope>
    <source>
        <strain evidence="7">HyVt-570</strain>
    </source>
</reference>
<keyword evidence="4" id="KW-0998">Cell outer membrane</keyword>
<dbReference type="EMBL" id="DRPZ01000285">
    <property type="protein sequence ID" value="HGY10637.1"/>
    <property type="molecule type" value="Genomic_DNA"/>
</dbReference>
<comment type="caution">
    <text evidence="7">The sequence shown here is derived from an EMBL/GenBank/DDBJ whole genome shotgun (WGS) entry which is preliminary data.</text>
</comment>
<feature type="region of interest" description="Disordered" evidence="5">
    <location>
        <begin position="161"/>
        <end position="184"/>
    </location>
</feature>
<keyword evidence="6" id="KW-0472">Membrane</keyword>
<evidence type="ECO:0000256" key="1">
    <source>
        <dbReference type="ARBA" id="ARBA00004203"/>
    </source>
</evidence>
<keyword evidence="6" id="KW-0812">Transmembrane</keyword>
<name>A0A7C4ZID8_9DEIN</name>
<dbReference type="PROSITE" id="PS00409">
    <property type="entry name" value="PROKAR_NTER_METHYL"/>
    <property type="match status" value="1"/>
</dbReference>
<dbReference type="SUPFAM" id="SSF54523">
    <property type="entry name" value="Pili subunits"/>
    <property type="match status" value="1"/>
</dbReference>
<sequence length="328" mass="35170">MWNSSRSSASSRPDAGFSLIEALIAIGILIVLIGIVATSLTQGLQTRHNQSVYIELQQNLRNAMQQITQDLRSASQLGLWNAPASGCDDPGEPCSKRDRLAILISANYYTAVAESPGNSYNNSVETGVCDASGFNEGDLVLIGNRSTGYNLVEVTQVQQLRDPSQPCRAEPNPNRDKIQHNNDQLSGVWSPNTYAFKVQLVTYELRPDPVNPSRTVLYRRTGLGPSAGPYSGIVAFDVDQLRLSYGIPLDPSASASTIQQLRFYDSLADAASTLGAPYTDDPGGSGTYVGSIVRAVRVHLVGGTPQPLSGGGTSGSYEMTETVDLRLN</sequence>
<feature type="transmembrane region" description="Helical" evidence="6">
    <location>
        <begin position="20"/>
        <end position="40"/>
    </location>
</feature>
<evidence type="ECO:0000256" key="2">
    <source>
        <dbReference type="ARBA" id="ARBA00004418"/>
    </source>
</evidence>
<proteinExistence type="predicted"/>
<evidence type="ECO:0000313" key="7">
    <source>
        <dbReference type="EMBL" id="HGY10637.1"/>
    </source>
</evidence>
<protein>
    <recommendedName>
        <fullName evidence="8">Prepilin-type N-terminal cleavage/methylation domain-containing protein</fullName>
    </recommendedName>
</protein>
<dbReference type="Pfam" id="PF07963">
    <property type="entry name" value="N_methyl"/>
    <property type="match status" value="1"/>
</dbReference>
<evidence type="ECO:0000256" key="4">
    <source>
        <dbReference type="ARBA" id="ARBA00023237"/>
    </source>
</evidence>
<keyword evidence="3" id="KW-0574">Periplasm</keyword>
<organism evidence="7">
    <name type="scientific">Oceanithermus profundus</name>
    <dbReference type="NCBI Taxonomy" id="187137"/>
    <lineage>
        <taxon>Bacteria</taxon>
        <taxon>Thermotogati</taxon>
        <taxon>Deinococcota</taxon>
        <taxon>Deinococci</taxon>
        <taxon>Thermales</taxon>
        <taxon>Thermaceae</taxon>
        <taxon>Oceanithermus</taxon>
    </lineage>
</organism>
<gene>
    <name evidence="7" type="ORF">ENK37_11410</name>
</gene>
<dbReference type="GO" id="GO:0042597">
    <property type="term" value="C:periplasmic space"/>
    <property type="evidence" value="ECO:0007669"/>
    <property type="project" value="UniProtKB-SubCell"/>
</dbReference>
<comment type="subcellular location">
    <subcellularLocation>
        <location evidence="1">Cell outer membrane</location>
        <topology evidence="1">Single-pass membrane protein</topology>
    </subcellularLocation>
    <subcellularLocation>
        <location evidence="2">Periplasm</location>
    </subcellularLocation>
</comment>
<evidence type="ECO:0000256" key="3">
    <source>
        <dbReference type="ARBA" id="ARBA00022764"/>
    </source>
</evidence>
<evidence type="ECO:0008006" key="8">
    <source>
        <dbReference type="Google" id="ProtNLM"/>
    </source>
</evidence>
<evidence type="ECO:0000256" key="6">
    <source>
        <dbReference type="SAM" id="Phobius"/>
    </source>
</evidence>
<dbReference type="InterPro" id="IPR045584">
    <property type="entry name" value="Pilin-like"/>
</dbReference>